<keyword evidence="2" id="KW-0732">Signal</keyword>
<feature type="signal peptide" evidence="2">
    <location>
        <begin position="1"/>
        <end position="22"/>
    </location>
</feature>
<sequence length="127" mass="13534">MASKSAAVGLLGLALTMVGAEAEAQERQQMAQNPKQGVSGLGSDTGSVPPEWDAQIAKAFFLDTGSGTLRTEAEVRANWAQLSPSQHEAVRDYCAQAPQGAEDDGGMREPNVTRGSLIRLCSWIKRF</sequence>
<evidence type="ECO:0000256" key="2">
    <source>
        <dbReference type="SAM" id="SignalP"/>
    </source>
</evidence>
<dbReference type="RefSeq" id="WP_368804987.1">
    <property type="nucleotide sequence ID" value="NZ_JAZHFV010000011.1"/>
</dbReference>
<evidence type="ECO:0000313" key="3">
    <source>
        <dbReference type="EMBL" id="MEX4010272.1"/>
    </source>
</evidence>
<keyword evidence="4" id="KW-1185">Reference proteome</keyword>
<organism evidence="3 4">
    <name type="scientific">Neoaquamicrobium sediminum</name>
    <dbReference type="NCBI Taxonomy" id="1849104"/>
    <lineage>
        <taxon>Bacteria</taxon>
        <taxon>Pseudomonadati</taxon>
        <taxon>Pseudomonadota</taxon>
        <taxon>Alphaproteobacteria</taxon>
        <taxon>Hyphomicrobiales</taxon>
        <taxon>Phyllobacteriaceae</taxon>
        <taxon>Neoaquamicrobium</taxon>
    </lineage>
</organism>
<feature type="region of interest" description="Disordered" evidence="1">
    <location>
        <begin position="90"/>
        <end position="111"/>
    </location>
</feature>
<evidence type="ECO:0000313" key="4">
    <source>
        <dbReference type="Proteomes" id="UP001559025"/>
    </source>
</evidence>
<gene>
    <name evidence="3" type="ORF">V1479_23405</name>
</gene>
<reference evidence="3 4" key="1">
    <citation type="submission" date="2024-01" db="EMBL/GenBank/DDBJ databases">
        <title>New evidence supports the origin of RcGTA from prophage.</title>
        <authorList>
            <person name="Xu Y."/>
            <person name="Liu B."/>
            <person name="Chen F."/>
        </authorList>
    </citation>
    <scope>NUCLEOTIDE SEQUENCE [LARGE SCALE GENOMIC DNA]</scope>
    <source>
        <strain evidence="3 4">CBW1107-2</strain>
    </source>
</reference>
<dbReference type="Proteomes" id="UP001559025">
    <property type="component" value="Unassembled WGS sequence"/>
</dbReference>
<proteinExistence type="predicted"/>
<evidence type="ECO:0000256" key="1">
    <source>
        <dbReference type="SAM" id="MobiDB-lite"/>
    </source>
</evidence>
<feature type="chain" id="PRO_5047301571" evidence="2">
    <location>
        <begin position="23"/>
        <end position="127"/>
    </location>
</feature>
<comment type="caution">
    <text evidence="3">The sequence shown here is derived from an EMBL/GenBank/DDBJ whole genome shotgun (WGS) entry which is preliminary data.</text>
</comment>
<feature type="region of interest" description="Disordered" evidence="1">
    <location>
        <begin position="23"/>
        <end position="49"/>
    </location>
</feature>
<protein>
    <submittedName>
        <fullName evidence="3">Uncharacterized protein</fullName>
    </submittedName>
</protein>
<dbReference type="EMBL" id="JAZHFV010000011">
    <property type="protein sequence ID" value="MEX4010272.1"/>
    <property type="molecule type" value="Genomic_DNA"/>
</dbReference>
<accession>A0ABV3X011</accession>
<name>A0ABV3X011_9HYPH</name>